<evidence type="ECO:0000256" key="3">
    <source>
        <dbReference type="ARBA" id="ARBA00011054"/>
    </source>
</evidence>
<dbReference type="FunFam" id="2.40.50.990:FF:000002">
    <property type="entry name" value="mRNA export factor elf1"/>
    <property type="match status" value="1"/>
</dbReference>
<evidence type="ECO:0000256" key="7">
    <source>
        <dbReference type="ARBA" id="ARBA00022768"/>
    </source>
</evidence>
<evidence type="ECO:0000256" key="8">
    <source>
        <dbReference type="ARBA" id="ARBA00022801"/>
    </source>
</evidence>
<evidence type="ECO:0000256" key="9">
    <source>
        <dbReference type="ARBA" id="ARBA00022840"/>
    </source>
</evidence>
<dbReference type="AlphaFoldDB" id="A0A0W0F0A4"/>
<dbReference type="InterPro" id="IPR047038">
    <property type="entry name" value="eEF3_chromodomain-like_sf"/>
</dbReference>
<dbReference type="PROSITE" id="PS00598">
    <property type="entry name" value="CHROMO_1"/>
    <property type="match status" value="1"/>
</dbReference>
<evidence type="ECO:0000256" key="1">
    <source>
        <dbReference type="ARBA" id="ARBA00004514"/>
    </source>
</evidence>
<feature type="region of interest" description="Disordered" evidence="15">
    <location>
        <begin position="1013"/>
        <end position="1091"/>
    </location>
</feature>
<comment type="pathway">
    <text evidence="2">Protein biosynthesis; polypeptide chain elongation.</text>
</comment>
<accession>A0A0W0F0A4</accession>
<dbReference type="InterPro" id="IPR050611">
    <property type="entry name" value="ABCF"/>
</dbReference>
<dbReference type="SMART" id="SM01349">
    <property type="entry name" value="TOG"/>
    <property type="match status" value="1"/>
</dbReference>
<evidence type="ECO:0000256" key="12">
    <source>
        <dbReference type="ARBA" id="ARBA00050030"/>
    </source>
</evidence>
<dbReference type="Proteomes" id="UP000054988">
    <property type="component" value="Unassembled WGS sequence"/>
</dbReference>
<keyword evidence="6" id="KW-0547">Nucleotide-binding</keyword>
<keyword evidence="8" id="KW-0378">Hydrolase</keyword>
<dbReference type="EMBL" id="LATX01002412">
    <property type="protein sequence ID" value="KTB29774.1"/>
    <property type="molecule type" value="Genomic_DNA"/>
</dbReference>
<reference evidence="18 19" key="1">
    <citation type="submission" date="2015-12" db="EMBL/GenBank/DDBJ databases">
        <title>Draft genome sequence of Moniliophthora roreri, the causal agent of frosty pod rot of cacao.</title>
        <authorList>
            <person name="Aime M.C."/>
            <person name="Diaz-Valderrama J.R."/>
            <person name="Kijpornyongpan T."/>
            <person name="Phillips-Mora W."/>
        </authorList>
    </citation>
    <scope>NUCLEOTIDE SEQUENCE [LARGE SCALE GENOMIC DNA]</scope>
    <source>
        <strain evidence="18 19">MCA 2952</strain>
    </source>
</reference>
<comment type="caution">
    <text evidence="18">The sequence shown here is derived from an EMBL/GenBank/DDBJ whole genome shotgun (WGS) entry which is preliminary data.</text>
</comment>
<comment type="subcellular location">
    <subcellularLocation>
        <location evidence="1">Cytoplasm</location>
        <location evidence="1">Cytosol</location>
    </subcellularLocation>
</comment>
<dbReference type="Pfam" id="PF00385">
    <property type="entry name" value="Chromo"/>
    <property type="match status" value="1"/>
</dbReference>
<dbReference type="SMART" id="SM00382">
    <property type="entry name" value="AAA"/>
    <property type="match status" value="2"/>
</dbReference>
<dbReference type="SUPFAM" id="SSF52540">
    <property type="entry name" value="P-loop containing nucleoside triphosphate hydrolases"/>
    <property type="match status" value="2"/>
</dbReference>
<evidence type="ECO:0000259" key="16">
    <source>
        <dbReference type="PROSITE" id="PS50013"/>
    </source>
</evidence>
<dbReference type="Pfam" id="PF24987">
    <property type="entry name" value="HEAT_EF3_N"/>
    <property type="match status" value="1"/>
</dbReference>
<dbReference type="PROSITE" id="PS50893">
    <property type="entry name" value="ABC_TRANSPORTER_2"/>
    <property type="match status" value="2"/>
</dbReference>
<feature type="domain" description="ABC transporter" evidence="17">
    <location>
        <begin position="693"/>
        <end position="1016"/>
    </location>
</feature>
<dbReference type="PANTHER" id="PTHR19211">
    <property type="entry name" value="ATP-BINDING TRANSPORT PROTEIN-RELATED"/>
    <property type="match status" value="1"/>
</dbReference>
<evidence type="ECO:0000313" key="19">
    <source>
        <dbReference type="Proteomes" id="UP000054988"/>
    </source>
</evidence>
<dbReference type="CDD" id="cd03221">
    <property type="entry name" value="ABCF_EF-3"/>
    <property type="match status" value="1"/>
</dbReference>
<evidence type="ECO:0000256" key="14">
    <source>
        <dbReference type="PROSITE-ProRule" id="PRU00103"/>
    </source>
</evidence>
<comment type="catalytic activity">
    <reaction evidence="11">
        <text>ATP + H2O = ADP + phosphate + H(+)</text>
        <dbReference type="Rhea" id="RHEA:13065"/>
        <dbReference type="ChEBI" id="CHEBI:15377"/>
        <dbReference type="ChEBI" id="CHEBI:15378"/>
        <dbReference type="ChEBI" id="CHEBI:30616"/>
        <dbReference type="ChEBI" id="CHEBI:43474"/>
        <dbReference type="ChEBI" id="CHEBI:456216"/>
    </reaction>
</comment>
<dbReference type="SUPFAM" id="SSF48371">
    <property type="entry name" value="ARM repeat"/>
    <property type="match status" value="1"/>
</dbReference>
<evidence type="ECO:0000256" key="6">
    <source>
        <dbReference type="ARBA" id="ARBA00022741"/>
    </source>
</evidence>
<dbReference type="PROSITE" id="PS50077">
    <property type="entry name" value="HEAT_REPEAT"/>
    <property type="match status" value="2"/>
</dbReference>
<evidence type="ECO:0000256" key="5">
    <source>
        <dbReference type="ARBA" id="ARBA00022737"/>
    </source>
</evidence>
<protein>
    <recommendedName>
        <fullName evidence="12">Elongation factor 3</fullName>
    </recommendedName>
    <alternativeName>
        <fullName evidence="13">Eukaryotic elongation factor 3</fullName>
    </alternativeName>
</protein>
<dbReference type="InterPro" id="IPR003593">
    <property type="entry name" value="AAA+_ATPase"/>
</dbReference>
<keyword evidence="7" id="KW-0648">Protein biosynthesis</keyword>
<feature type="domain" description="Chromo" evidence="16">
    <location>
        <begin position="829"/>
        <end position="890"/>
    </location>
</feature>
<dbReference type="InterPro" id="IPR016024">
    <property type="entry name" value="ARM-type_fold"/>
</dbReference>
<gene>
    <name evidence="18" type="ORF">WG66_17653</name>
</gene>
<dbReference type="InterPro" id="IPR015688">
    <property type="entry name" value="eEF3_ABC2_chromodomain-like"/>
</dbReference>
<dbReference type="PANTHER" id="PTHR19211:SF14">
    <property type="entry name" value="ATP-BINDING CASSETTE SUB-FAMILY F MEMBER 1"/>
    <property type="match status" value="1"/>
</dbReference>
<dbReference type="Gene3D" id="2.40.50.990">
    <property type="match status" value="1"/>
</dbReference>
<dbReference type="GO" id="GO:0005524">
    <property type="term" value="F:ATP binding"/>
    <property type="evidence" value="ECO:0007669"/>
    <property type="project" value="UniProtKB-KW"/>
</dbReference>
<dbReference type="eggNOG" id="KOG0062">
    <property type="taxonomic scope" value="Eukaryota"/>
</dbReference>
<dbReference type="InterPro" id="IPR000953">
    <property type="entry name" value="Chromo/chromo_shadow_dom"/>
</dbReference>
<evidence type="ECO:0000256" key="13">
    <source>
        <dbReference type="ARBA" id="ARBA00050045"/>
    </source>
</evidence>
<dbReference type="InterPro" id="IPR023779">
    <property type="entry name" value="Chromodomain_CS"/>
</dbReference>
<dbReference type="GO" id="GO:0003723">
    <property type="term" value="F:RNA binding"/>
    <property type="evidence" value="ECO:0007669"/>
    <property type="project" value="UniProtKB-KW"/>
</dbReference>
<feature type="repeat" description="HEAT" evidence="14">
    <location>
        <begin position="248"/>
        <end position="286"/>
    </location>
</feature>
<dbReference type="InterPro" id="IPR017871">
    <property type="entry name" value="ABC_transporter-like_CS"/>
</dbReference>
<feature type="domain" description="ABC transporter" evidence="17">
    <location>
        <begin position="448"/>
        <end position="673"/>
    </location>
</feature>
<dbReference type="InterPro" id="IPR003439">
    <property type="entry name" value="ABC_transporter-like_ATP-bd"/>
</dbReference>
<dbReference type="GO" id="GO:0005829">
    <property type="term" value="C:cytosol"/>
    <property type="evidence" value="ECO:0007669"/>
    <property type="project" value="UniProtKB-SubCell"/>
</dbReference>
<dbReference type="PROSITE" id="PS50013">
    <property type="entry name" value="CHROMO_2"/>
    <property type="match status" value="1"/>
</dbReference>
<evidence type="ECO:0000313" key="18">
    <source>
        <dbReference type="EMBL" id="KTB29774.1"/>
    </source>
</evidence>
<dbReference type="Gene3D" id="3.40.50.300">
    <property type="entry name" value="P-loop containing nucleotide triphosphate hydrolases"/>
    <property type="match status" value="2"/>
</dbReference>
<dbReference type="PROSITE" id="PS00211">
    <property type="entry name" value="ABC_TRANSPORTER_1"/>
    <property type="match status" value="1"/>
</dbReference>
<keyword evidence="10" id="KW-0694">RNA-binding</keyword>
<dbReference type="eggNOG" id="KOG1242">
    <property type="taxonomic scope" value="Eukaryota"/>
</dbReference>
<dbReference type="InterPro" id="IPR027417">
    <property type="entry name" value="P-loop_NTPase"/>
</dbReference>
<proteinExistence type="inferred from homology"/>
<dbReference type="InterPro" id="IPR021133">
    <property type="entry name" value="HEAT_type_2"/>
</dbReference>
<dbReference type="GO" id="GO:0003746">
    <property type="term" value="F:translation elongation factor activity"/>
    <property type="evidence" value="ECO:0007669"/>
    <property type="project" value="UniProtKB-KW"/>
</dbReference>
<dbReference type="Gene3D" id="1.25.10.10">
    <property type="entry name" value="Leucine-rich Repeat Variant"/>
    <property type="match status" value="1"/>
</dbReference>
<dbReference type="CDD" id="cd18626">
    <property type="entry name" value="CD_eEF3"/>
    <property type="match status" value="1"/>
</dbReference>
<feature type="repeat" description="HEAT" evidence="14">
    <location>
        <begin position="92"/>
        <end position="128"/>
    </location>
</feature>
<evidence type="ECO:0000256" key="2">
    <source>
        <dbReference type="ARBA" id="ARBA00004815"/>
    </source>
</evidence>
<dbReference type="FunFam" id="1.25.10.10:FF:000076">
    <property type="entry name" value="Elongation factor 3"/>
    <property type="match status" value="1"/>
</dbReference>
<keyword evidence="9" id="KW-0067">ATP-binding</keyword>
<dbReference type="InterPro" id="IPR023780">
    <property type="entry name" value="Chromo_domain"/>
</dbReference>
<dbReference type="InterPro" id="IPR034085">
    <property type="entry name" value="TOG"/>
</dbReference>
<evidence type="ECO:0000259" key="17">
    <source>
        <dbReference type="PROSITE" id="PS50893"/>
    </source>
</evidence>
<dbReference type="InterPro" id="IPR011989">
    <property type="entry name" value="ARM-like"/>
</dbReference>
<comment type="similarity">
    <text evidence="3">Belongs to the ABC transporter superfamily. ABCF family. EF3 subfamily.</text>
</comment>
<evidence type="ECO:0000256" key="4">
    <source>
        <dbReference type="ARBA" id="ARBA00022490"/>
    </source>
</evidence>
<keyword evidence="4" id="KW-0963">Cytoplasm</keyword>
<dbReference type="Pfam" id="PF00005">
    <property type="entry name" value="ABC_tran"/>
    <property type="match status" value="2"/>
</dbReference>
<sequence>MPTAIDSHHFGPLIESLRTAPTAPDAKGAADKIAREVSKAGLQTLEECNIIQTMHSFATNKKSGYERESAAIAFQSLANILGKPSLPHLLSSIPVLYELHNDKGEVVRTAANTAVKAIMKLVPPEATRVIFQILINVVSTSKNWKAKVGALDTMRGFVSSAKDQVAEELGRILPKVENAMHDTKSEVSSAAIKCATVLCDTLANPDLTPHIPTLVKCMSNPDSVPACIKALSSTTFVADVTAPALAVLVPLLLRALNDRSMEVQRRTVVVIDNLVKLVRDPNVAALYLSPLIEGTERIAKGASFPEVRAFADAALQTLIKAGASKDGPSPVARDIDAQTAEAKAALLTLLPEDLRADMASPNGPFTPKYNLLSQSLEYQASLVAELIDKRNFHVTEVWRRCVGVYMAPWLSGDADRATAYAEAVRTHLLSVDKAKHAVISDTSDDEGEVLCDILFSLAYGALLLLSHTRLRLVKGRRYGILGTNGSGKSTLMRQISQSRVENFPPQDQLRCVMVEHSLQGEDASLSVLDFIASDKNLVDVPKSKIRDQLLSVGFDDERQSAPVGSLSGGWKMKLELARAMLLNADVLLLDEPTNHLDRASVAWLEKWILGNSHITCMIVSHDSLFLDNVTTDIVSLIHYEDKKLVYYPGNLSAFVSHHPEAKSYYTLAATSVKFSFPPPGSLMGVRSNTRAILKMTNCTFTYPGRKEPSLYNVSCALSLSSRVFVRGPNGAGKSTLIKLLTGETIPQEGQYNLNTCTVYKHPALRVGYVSQHATHHIDRHLEKTSVEYIQWRFQDGHDREILEKATRVLTEEDKRTMDQEWIRAHQNRCDMQLIMGRQKLKKSFQYEIKWRGLDHKFNTWVPREDLLNKGFGKLVQQFDDLESSREGAGARDTSAHLVRKHLEDIGLDGDIAQYNEISGLSGGQKIKLVIAACLWNNPQICVLDEPSNFLDREALGGLAVAIRDWAGAVIIISHNHEFASALCPEIWDIEAGRMTQKGKAAIVEDAFLDKKGSGANTPRSKVATPVASTNATPAVSGAEENGSATPASAPVKKKKKLTRNQLKVQEERRRLRKLAWLTNGGPRPEDTDSDA</sequence>
<dbReference type="FunFam" id="3.40.50.300:FF:000193">
    <property type="entry name" value="Probable Elongation factor 3"/>
    <property type="match status" value="1"/>
</dbReference>
<organism evidence="18 19">
    <name type="scientific">Moniliophthora roreri</name>
    <name type="common">Frosty pod rot fungus</name>
    <name type="synonym">Monilia roreri</name>
    <dbReference type="NCBI Taxonomy" id="221103"/>
    <lineage>
        <taxon>Eukaryota</taxon>
        <taxon>Fungi</taxon>
        <taxon>Dikarya</taxon>
        <taxon>Basidiomycota</taxon>
        <taxon>Agaricomycotina</taxon>
        <taxon>Agaricomycetes</taxon>
        <taxon>Agaricomycetidae</taxon>
        <taxon>Agaricales</taxon>
        <taxon>Marasmiineae</taxon>
        <taxon>Marasmiaceae</taxon>
        <taxon>Moniliophthora</taxon>
    </lineage>
</organism>
<evidence type="ECO:0000256" key="15">
    <source>
        <dbReference type="SAM" id="MobiDB-lite"/>
    </source>
</evidence>
<name>A0A0W0F0A4_MONRR</name>
<evidence type="ECO:0000256" key="10">
    <source>
        <dbReference type="ARBA" id="ARBA00022884"/>
    </source>
</evidence>
<keyword evidence="7" id="KW-0251">Elongation factor</keyword>
<dbReference type="GO" id="GO:0016887">
    <property type="term" value="F:ATP hydrolysis activity"/>
    <property type="evidence" value="ECO:0007669"/>
    <property type="project" value="InterPro"/>
</dbReference>
<evidence type="ECO:0000256" key="11">
    <source>
        <dbReference type="ARBA" id="ARBA00049360"/>
    </source>
</evidence>
<dbReference type="SMART" id="SM00298">
    <property type="entry name" value="CHROMO"/>
    <property type="match status" value="1"/>
</dbReference>
<dbReference type="Pfam" id="PF24984">
    <property type="entry name" value="HEAT_EF3_GNC1"/>
    <property type="match status" value="1"/>
</dbReference>
<keyword evidence="5" id="KW-0677">Repeat</keyword>